<dbReference type="Pfam" id="PF01966">
    <property type="entry name" value="HD"/>
    <property type="match status" value="1"/>
</dbReference>
<dbReference type="InterPro" id="IPR003607">
    <property type="entry name" value="HD/PDEase_dom"/>
</dbReference>
<dbReference type="NCBIfam" id="TIGR00277">
    <property type="entry name" value="HDIG"/>
    <property type="match status" value="1"/>
</dbReference>
<dbReference type="RefSeq" id="WP_264141386.1">
    <property type="nucleotide sequence ID" value="NZ_JAOYEY010000018.1"/>
</dbReference>
<organism evidence="2 3">
    <name type="scientific">Metabacillus halosaccharovorans</name>
    <dbReference type="NCBI Taxonomy" id="930124"/>
    <lineage>
        <taxon>Bacteria</taxon>
        <taxon>Bacillati</taxon>
        <taxon>Bacillota</taxon>
        <taxon>Bacilli</taxon>
        <taxon>Bacillales</taxon>
        <taxon>Bacillaceae</taxon>
        <taxon>Metabacillus</taxon>
    </lineage>
</organism>
<dbReference type="PANTHER" id="PTHR43155">
    <property type="entry name" value="CYCLIC DI-GMP PHOSPHODIESTERASE PA4108-RELATED"/>
    <property type="match status" value="1"/>
</dbReference>
<dbReference type="PROSITE" id="PS51832">
    <property type="entry name" value="HD_GYP"/>
    <property type="match status" value="1"/>
</dbReference>
<reference evidence="2 3" key="1">
    <citation type="submission" date="2022-10" db="EMBL/GenBank/DDBJ databases">
        <title>Draft genome assembly of moderately radiation resistant bacterium Metabacillus halosaccharovorans.</title>
        <authorList>
            <person name="Pal S."/>
            <person name="Gopinathan A."/>
        </authorList>
    </citation>
    <scope>NUCLEOTIDE SEQUENCE [LARGE SCALE GENOMIC DNA]</scope>
    <source>
        <strain evidence="2 3">VITHBRA001</strain>
    </source>
</reference>
<comment type="caution">
    <text evidence="2">The sequence shown here is derived from an EMBL/GenBank/DDBJ whole genome shotgun (WGS) entry which is preliminary data.</text>
</comment>
<dbReference type="CDD" id="cd00077">
    <property type="entry name" value="HDc"/>
    <property type="match status" value="1"/>
</dbReference>
<dbReference type="SMART" id="SM00471">
    <property type="entry name" value="HDc"/>
    <property type="match status" value="1"/>
</dbReference>
<dbReference type="InterPro" id="IPR006674">
    <property type="entry name" value="HD_domain"/>
</dbReference>
<dbReference type="InterPro" id="IPR037522">
    <property type="entry name" value="HD_GYP_dom"/>
</dbReference>
<evidence type="ECO:0000313" key="3">
    <source>
        <dbReference type="Proteomes" id="UP001526147"/>
    </source>
</evidence>
<sequence length="332" mass="37335">MRFIDIEDYNPITMQLAMPIYDRMRRVLLTAGRTIHPNYLERIKAIGVSTLVVEDAESTGITLEEMLDMPTWMDTIAVVQQAFEDASNKKRLHIIALQRAVATLIKEVFAHKTIILVPTTSLSTGLVMYAHSVNVALLSLQIAKHLGYTQGQLRDLALGALLHDIGKAVTDQEEEHPLKGFDIIKENREMSLLSAHIAYQHHEWINGQGYPRKLKGQAVLDLPQVVGIANVYDHLLSNNKMPPHEALEYIMTKSDEEFSFKVVQAFVNSVPSYIPGTKVELHTGEQAIVSKINQNLQRPVIRFLTNGEEMDLAENPSVVIKRVLNNNQEDGK</sequence>
<feature type="domain" description="HD-GYP" evidence="1">
    <location>
        <begin position="68"/>
        <end position="282"/>
    </location>
</feature>
<protein>
    <submittedName>
        <fullName evidence="2">HD domain-containing protein</fullName>
    </submittedName>
</protein>
<keyword evidence="3" id="KW-1185">Reference proteome</keyword>
<dbReference type="InterPro" id="IPR006675">
    <property type="entry name" value="HDIG_dom"/>
</dbReference>
<dbReference type="SUPFAM" id="SSF109604">
    <property type="entry name" value="HD-domain/PDEase-like"/>
    <property type="match status" value="1"/>
</dbReference>
<gene>
    <name evidence="2" type="ORF">OIH86_02010</name>
</gene>
<dbReference type="PANTHER" id="PTHR43155:SF2">
    <property type="entry name" value="CYCLIC DI-GMP PHOSPHODIESTERASE PA4108"/>
    <property type="match status" value="1"/>
</dbReference>
<dbReference type="Gene3D" id="1.10.3210.10">
    <property type="entry name" value="Hypothetical protein af1432"/>
    <property type="match status" value="1"/>
</dbReference>
<evidence type="ECO:0000259" key="1">
    <source>
        <dbReference type="PROSITE" id="PS51832"/>
    </source>
</evidence>
<evidence type="ECO:0000313" key="2">
    <source>
        <dbReference type="EMBL" id="MCV9884423.1"/>
    </source>
</evidence>
<accession>A0ABT3DC49</accession>
<proteinExistence type="predicted"/>
<dbReference type="Proteomes" id="UP001526147">
    <property type="component" value="Unassembled WGS sequence"/>
</dbReference>
<dbReference type="EMBL" id="JAOYEY010000018">
    <property type="protein sequence ID" value="MCV9884423.1"/>
    <property type="molecule type" value="Genomic_DNA"/>
</dbReference>
<name>A0ABT3DC49_9BACI</name>